<gene>
    <name evidence="2" type="ORF">CSOJ01_07116</name>
</gene>
<dbReference type="AlphaFoldDB" id="A0A8H6J9P3"/>
<proteinExistence type="predicted"/>
<comment type="caution">
    <text evidence="2">The sequence shown here is derived from an EMBL/GenBank/DDBJ whole genome shotgun (WGS) entry which is preliminary data.</text>
</comment>
<protein>
    <submittedName>
        <fullName evidence="2">Uncharacterized protein</fullName>
    </submittedName>
</protein>
<accession>A0A8H6J9P3</accession>
<evidence type="ECO:0000313" key="3">
    <source>
        <dbReference type="Proteomes" id="UP000652219"/>
    </source>
</evidence>
<feature type="region of interest" description="Disordered" evidence="1">
    <location>
        <begin position="120"/>
        <end position="139"/>
    </location>
</feature>
<dbReference type="Proteomes" id="UP000652219">
    <property type="component" value="Unassembled WGS sequence"/>
</dbReference>
<reference evidence="2 3" key="1">
    <citation type="journal article" date="2020" name="Phytopathology">
        <title>Genome Sequence Resources of Colletotrichum truncatum, C. plurivorum, C. musicola, and C. sojae: Four Species Pathogenic to Soybean (Glycine max).</title>
        <authorList>
            <person name="Rogerio F."/>
            <person name="Boufleur T.R."/>
            <person name="Ciampi-Guillardi M."/>
            <person name="Sukno S.A."/>
            <person name="Thon M.R."/>
            <person name="Massola Junior N.S."/>
            <person name="Baroncelli R."/>
        </authorList>
    </citation>
    <scope>NUCLEOTIDE SEQUENCE [LARGE SCALE GENOMIC DNA]</scope>
    <source>
        <strain evidence="2 3">LFN0009</strain>
    </source>
</reference>
<evidence type="ECO:0000313" key="2">
    <source>
        <dbReference type="EMBL" id="KAF6809144.1"/>
    </source>
</evidence>
<keyword evidence="3" id="KW-1185">Reference proteome</keyword>
<dbReference type="EMBL" id="WIGN01000106">
    <property type="protein sequence ID" value="KAF6809144.1"/>
    <property type="molecule type" value="Genomic_DNA"/>
</dbReference>
<feature type="compositionally biased region" description="Polar residues" evidence="1">
    <location>
        <begin position="125"/>
        <end position="134"/>
    </location>
</feature>
<organism evidence="2 3">
    <name type="scientific">Colletotrichum sojae</name>
    <dbReference type="NCBI Taxonomy" id="2175907"/>
    <lineage>
        <taxon>Eukaryota</taxon>
        <taxon>Fungi</taxon>
        <taxon>Dikarya</taxon>
        <taxon>Ascomycota</taxon>
        <taxon>Pezizomycotina</taxon>
        <taxon>Sordariomycetes</taxon>
        <taxon>Hypocreomycetidae</taxon>
        <taxon>Glomerellales</taxon>
        <taxon>Glomerellaceae</taxon>
        <taxon>Colletotrichum</taxon>
        <taxon>Colletotrichum orchidearum species complex</taxon>
    </lineage>
</organism>
<sequence length="176" mass="18847">MGEIPATTTHGLLVLLYLGQGSGPSSRLLDVCAGNRFGDMYNPQHAPALCHESLRRLTAALPPSSTPPRGLRWTPRFQGVNPVHVYLGSGAPSTLPRRAPLSLPDAPAFQVVRERWHVSGGSAANGVSPQNAPEQISDAIPPGHWRWPLALSPLFSTSFFLVFPTTRGARGEEGGR</sequence>
<name>A0A8H6J9P3_9PEZI</name>
<evidence type="ECO:0000256" key="1">
    <source>
        <dbReference type="SAM" id="MobiDB-lite"/>
    </source>
</evidence>